<proteinExistence type="predicted"/>
<protein>
    <recommendedName>
        <fullName evidence="1">HD/PDEase domain-containing protein</fullName>
    </recommendedName>
</protein>
<dbReference type="Gene3D" id="1.10.3210.10">
    <property type="entry name" value="Hypothetical protein af1432"/>
    <property type="match status" value="1"/>
</dbReference>
<evidence type="ECO:0000313" key="2">
    <source>
        <dbReference type="EMBL" id="CTP93346.1"/>
    </source>
</evidence>
<dbReference type="AlphaFoldDB" id="A0A0K3A589"/>
<gene>
    <name evidence="2" type="ORF">XTPLMG728_3719</name>
</gene>
<dbReference type="SUPFAM" id="SSF109604">
    <property type="entry name" value="HD-domain/PDEase-like"/>
    <property type="match status" value="1"/>
</dbReference>
<evidence type="ECO:0000259" key="1">
    <source>
        <dbReference type="SMART" id="SM00471"/>
    </source>
</evidence>
<dbReference type="RefSeq" id="WP_053842205.1">
    <property type="nucleotide sequence ID" value="NZ_CP076250.1"/>
</dbReference>
<evidence type="ECO:0000313" key="3">
    <source>
        <dbReference type="Proteomes" id="UP000041247"/>
    </source>
</evidence>
<dbReference type="InterPro" id="IPR052194">
    <property type="entry name" value="MESH1"/>
</dbReference>
<name>A0A0K3A589_9XANT</name>
<dbReference type="EMBL" id="CXOK01000155">
    <property type="protein sequence ID" value="CTP93346.1"/>
    <property type="molecule type" value="Genomic_DNA"/>
</dbReference>
<reference evidence="2 3" key="1">
    <citation type="submission" date="2015-07" db="EMBL/GenBank/DDBJ databases">
        <authorList>
            <person name="Noorani M."/>
        </authorList>
    </citation>
    <scope>NUCLEOTIDE SEQUENCE [LARGE SCALE GENOMIC DNA]</scope>
    <source>
        <strain evidence="2">LMG728</strain>
    </source>
</reference>
<dbReference type="PANTHER" id="PTHR46246:SF1">
    <property type="entry name" value="GUANOSINE-3',5'-BIS(DIPHOSPHATE) 3'-PYROPHOSPHOHYDROLASE MESH1"/>
    <property type="match status" value="1"/>
</dbReference>
<dbReference type="GO" id="GO:0008893">
    <property type="term" value="F:guanosine-3',5'-bis(diphosphate) 3'-diphosphatase activity"/>
    <property type="evidence" value="ECO:0007669"/>
    <property type="project" value="TreeGrafter"/>
</dbReference>
<feature type="domain" description="HD/PDEase" evidence="1">
    <location>
        <begin position="27"/>
        <end position="147"/>
    </location>
</feature>
<dbReference type="Pfam" id="PF13328">
    <property type="entry name" value="HD_4"/>
    <property type="match status" value="1"/>
</dbReference>
<accession>A0A0K3A589</accession>
<dbReference type="SMART" id="SM00471">
    <property type="entry name" value="HDc"/>
    <property type="match status" value="1"/>
</dbReference>
<dbReference type="InterPro" id="IPR003607">
    <property type="entry name" value="HD/PDEase_dom"/>
</dbReference>
<dbReference type="Proteomes" id="UP000041247">
    <property type="component" value="Unassembled WGS sequence"/>
</dbReference>
<organism evidence="2 3">
    <name type="scientific">Xanthomonas graminis pv. poae</name>
    <dbReference type="NCBI Taxonomy" id="227946"/>
    <lineage>
        <taxon>Bacteria</taxon>
        <taxon>Pseudomonadati</taxon>
        <taxon>Pseudomonadota</taxon>
        <taxon>Gammaproteobacteria</taxon>
        <taxon>Lysobacterales</taxon>
        <taxon>Lysobacteraceae</taxon>
        <taxon>Xanthomonas</taxon>
        <taxon>Xanthomonas translucens group</taxon>
        <taxon>Xanthomonas graminis</taxon>
    </lineage>
</organism>
<sequence length="216" mass="23004">MTALTEGYARAVDYARIAHAGQFRKGGTVPYFSHVLGVSTLVLEAGGNEDQAIGALLHDVVEDCGAGHEAVIRAQFGDAVAAIVMGCTDASAERKAEHEDVPAKRRDWRTRKQAYLAHLREAPDAVLLVSACDKLYNARSIVADLEDPEVGVEVFERFTAGRDGTLWYYAALHAVFAERGVAVLRPFAAAVARMHALAGQAFAADDAGALVVPSLA</sequence>
<dbReference type="PANTHER" id="PTHR46246">
    <property type="entry name" value="GUANOSINE-3',5'-BIS(DIPHOSPHATE) 3'-PYROPHOSPHOHYDROLASE MESH1"/>
    <property type="match status" value="1"/>
</dbReference>